<accession>A0A8S0RYQ0</accession>
<dbReference type="GO" id="GO:0003729">
    <property type="term" value="F:mRNA binding"/>
    <property type="evidence" value="ECO:0007669"/>
    <property type="project" value="TreeGrafter"/>
</dbReference>
<dbReference type="GO" id="GO:0031499">
    <property type="term" value="C:TRAMP complex"/>
    <property type="evidence" value="ECO:0007669"/>
    <property type="project" value="TreeGrafter"/>
</dbReference>
<keyword evidence="5" id="KW-0479">Metal-binding</keyword>
<dbReference type="OrthoDB" id="273917at2759"/>
<dbReference type="AlphaFoldDB" id="A0A8S0RYQ0"/>
<keyword evidence="8" id="KW-0812">Transmembrane</keyword>
<dbReference type="EC" id="2.7.7.19" evidence="3"/>
<feature type="domain" description="Poly(A) RNA polymerase mitochondrial-like central palm" evidence="9">
    <location>
        <begin position="122"/>
        <end position="250"/>
    </location>
</feature>
<keyword evidence="8" id="KW-1133">Transmembrane helix</keyword>
<gene>
    <name evidence="10" type="ORF">OLEA9_A061873</name>
</gene>
<evidence type="ECO:0000256" key="3">
    <source>
        <dbReference type="ARBA" id="ARBA00012388"/>
    </source>
</evidence>
<feature type="compositionally biased region" description="Basic and acidic residues" evidence="7">
    <location>
        <begin position="449"/>
        <end position="476"/>
    </location>
</feature>
<comment type="caution">
    <text evidence="10">The sequence shown here is derived from an EMBL/GenBank/DDBJ whole genome shotgun (WGS) entry which is preliminary data.</text>
</comment>
<keyword evidence="6" id="KW-0460">Magnesium</keyword>
<dbReference type="CDD" id="cd05402">
    <property type="entry name" value="NT_PAP_TUTase"/>
    <property type="match status" value="1"/>
</dbReference>
<dbReference type="GO" id="GO:0005730">
    <property type="term" value="C:nucleolus"/>
    <property type="evidence" value="ECO:0007669"/>
    <property type="project" value="TreeGrafter"/>
</dbReference>
<dbReference type="Gene3D" id="1.10.1410.10">
    <property type="match status" value="2"/>
</dbReference>
<evidence type="ECO:0000256" key="2">
    <source>
        <dbReference type="ARBA" id="ARBA00008593"/>
    </source>
</evidence>
<dbReference type="Pfam" id="PF22600">
    <property type="entry name" value="MTPAP-like_central"/>
    <property type="match status" value="1"/>
</dbReference>
<evidence type="ECO:0000256" key="4">
    <source>
        <dbReference type="ARBA" id="ARBA00022679"/>
    </source>
</evidence>
<feature type="compositionally biased region" description="Pro residues" evidence="7">
    <location>
        <begin position="23"/>
        <end position="34"/>
    </location>
</feature>
<evidence type="ECO:0000313" key="10">
    <source>
        <dbReference type="EMBL" id="CAA2985335.1"/>
    </source>
</evidence>
<evidence type="ECO:0000256" key="1">
    <source>
        <dbReference type="ARBA" id="ARBA00001936"/>
    </source>
</evidence>
<feature type="region of interest" description="Disordered" evidence="7">
    <location>
        <begin position="72"/>
        <end position="97"/>
    </location>
</feature>
<dbReference type="InterPro" id="IPR054708">
    <property type="entry name" value="MTPAP-like_central"/>
</dbReference>
<dbReference type="GO" id="GO:0031123">
    <property type="term" value="P:RNA 3'-end processing"/>
    <property type="evidence" value="ECO:0007669"/>
    <property type="project" value="TreeGrafter"/>
</dbReference>
<evidence type="ECO:0000313" key="11">
    <source>
        <dbReference type="Proteomes" id="UP000594638"/>
    </source>
</evidence>
<dbReference type="Gene3D" id="3.30.460.10">
    <property type="entry name" value="Beta Polymerase, domain 2"/>
    <property type="match status" value="1"/>
</dbReference>
<dbReference type="GO" id="GO:1990817">
    <property type="term" value="F:poly(A) RNA polymerase activity"/>
    <property type="evidence" value="ECO:0007669"/>
    <property type="project" value="UniProtKB-EC"/>
</dbReference>
<dbReference type="InterPro" id="IPR045862">
    <property type="entry name" value="Trf4-like"/>
</dbReference>
<dbReference type="Proteomes" id="UP000594638">
    <property type="component" value="Unassembled WGS sequence"/>
</dbReference>
<feature type="region of interest" description="Disordered" evidence="7">
    <location>
        <begin position="1"/>
        <end position="38"/>
    </location>
</feature>
<evidence type="ECO:0000256" key="8">
    <source>
        <dbReference type="SAM" id="Phobius"/>
    </source>
</evidence>
<evidence type="ECO:0000256" key="5">
    <source>
        <dbReference type="ARBA" id="ARBA00022723"/>
    </source>
</evidence>
<evidence type="ECO:0000259" key="9">
    <source>
        <dbReference type="Pfam" id="PF22600"/>
    </source>
</evidence>
<keyword evidence="11" id="KW-1185">Reference proteome</keyword>
<comment type="similarity">
    <text evidence="2">Belongs to the DNA polymerase type-B-like family.</text>
</comment>
<dbReference type="PANTHER" id="PTHR23092">
    <property type="entry name" value="POLY(A) RNA POLYMERASE"/>
    <property type="match status" value="1"/>
</dbReference>
<protein>
    <recommendedName>
        <fullName evidence="3">polynucleotide adenylyltransferase</fullName>
        <ecNumber evidence="3">2.7.7.19</ecNumber>
    </recommendedName>
</protein>
<organism evidence="10 11">
    <name type="scientific">Olea europaea subsp. europaea</name>
    <dbReference type="NCBI Taxonomy" id="158383"/>
    <lineage>
        <taxon>Eukaryota</taxon>
        <taxon>Viridiplantae</taxon>
        <taxon>Streptophyta</taxon>
        <taxon>Embryophyta</taxon>
        <taxon>Tracheophyta</taxon>
        <taxon>Spermatophyta</taxon>
        <taxon>Magnoliopsida</taxon>
        <taxon>eudicotyledons</taxon>
        <taxon>Gunneridae</taxon>
        <taxon>Pentapetalae</taxon>
        <taxon>asterids</taxon>
        <taxon>lamiids</taxon>
        <taxon>Lamiales</taxon>
        <taxon>Oleaceae</taxon>
        <taxon>Oleeae</taxon>
        <taxon>Olea</taxon>
    </lineage>
</organism>
<feature type="transmembrane region" description="Helical" evidence="8">
    <location>
        <begin position="260"/>
        <end position="277"/>
    </location>
</feature>
<feature type="compositionally biased region" description="Pro residues" evidence="7">
    <location>
        <begin position="81"/>
        <end position="90"/>
    </location>
</feature>
<dbReference type="EMBL" id="CACTIH010003803">
    <property type="protein sequence ID" value="CAA2985335.1"/>
    <property type="molecule type" value="Genomic_DNA"/>
</dbReference>
<dbReference type="FunFam" id="3.30.460.10:FF:000006">
    <property type="entry name" value="non-canonical poly(A) RNA polymerase PAPD5"/>
    <property type="match status" value="1"/>
</dbReference>
<dbReference type="Gramene" id="OE9A061873T1">
    <property type="protein sequence ID" value="OE9A061873C1"/>
    <property type="gene ID" value="OE9A061873"/>
</dbReference>
<evidence type="ECO:0000256" key="6">
    <source>
        <dbReference type="ARBA" id="ARBA00022842"/>
    </source>
</evidence>
<dbReference type="SUPFAM" id="SSF81631">
    <property type="entry name" value="PAP/OAS1 substrate-binding domain"/>
    <property type="match status" value="1"/>
</dbReference>
<comment type="cofactor">
    <cofactor evidence="1">
        <name>Mn(2+)</name>
        <dbReference type="ChEBI" id="CHEBI:29035"/>
    </cofactor>
</comment>
<evidence type="ECO:0000256" key="7">
    <source>
        <dbReference type="SAM" id="MobiDB-lite"/>
    </source>
</evidence>
<sequence length="508" mass="56195">MENEQAILYETLSPLGAGATDTPTPPPSTTPPPLSQDDEPYVILRSEISLSSVRCPSPATLAPDYFSLDLNDAEETKGTPPFTPRPPSPPQAQEAAITKPERTLEGNWFRANCRFKSPMLQLHREIIDFCDFLSPTPEEQTSRNAAIESVSDVIKYIWGNAKVEVFGSFKTGLYLPSSDVDVVILGSEIRSPQLGLQALSRALSQKGIAKKIQVIARARVPIVKFVEKKSGVSFDISFDIQSGPKSAEFITVCSISSCMLTIRYLFIGFVFLSLLIFQSQQDRQASPEYNLGILLFITVSLWILKFISSKGFLVKGKPSVIAIEDPQDPDNDIGKSSYNYFQVRSAFAMAFTTLTNAKAIMGLGPSRSILGTIIRPDAVLLERKRGSSGELTLQTLLPGAGEPLKQQFSDKQEIYCNWQLDDDEEPLPRGHGISEDGYAQFSRKKRRASKENKPAKKAKENRDRREEIGTTKERSAKKQRWRHHQRNGDSNRQSGGGGGGSSSSHLVY</sequence>
<feature type="transmembrane region" description="Helical" evidence="8">
    <location>
        <begin position="289"/>
        <end position="307"/>
    </location>
</feature>
<dbReference type="InterPro" id="IPR043519">
    <property type="entry name" value="NT_sf"/>
</dbReference>
<keyword evidence="4" id="KW-0808">Transferase</keyword>
<dbReference type="GO" id="GO:0043634">
    <property type="term" value="P:polyadenylation-dependent ncRNA catabolic process"/>
    <property type="evidence" value="ECO:0007669"/>
    <property type="project" value="TreeGrafter"/>
</dbReference>
<keyword evidence="8" id="KW-0472">Membrane</keyword>
<feature type="region of interest" description="Disordered" evidence="7">
    <location>
        <begin position="426"/>
        <end position="508"/>
    </location>
</feature>
<dbReference type="GO" id="GO:0046872">
    <property type="term" value="F:metal ion binding"/>
    <property type="evidence" value="ECO:0007669"/>
    <property type="project" value="UniProtKB-KW"/>
</dbReference>
<reference evidence="10 11" key="1">
    <citation type="submission" date="2019-12" db="EMBL/GenBank/DDBJ databases">
        <authorList>
            <person name="Alioto T."/>
            <person name="Alioto T."/>
            <person name="Gomez Garrido J."/>
        </authorList>
    </citation>
    <scope>NUCLEOTIDE SEQUENCE [LARGE SCALE GENOMIC DNA]</scope>
</reference>
<dbReference type="PANTHER" id="PTHR23092:SF15">
    <property type="entry name" value="INACTIVE NON-CANONICAL POLY(A) RNA POLYMERASE PROTEIN TRF4-2-RELATED"/>
    <property type="match status" value="1"/>
</dbReference>
<name>A0A8S0RYQ0_OLEEU</name>
<proteinExistence type="inferred from homology"/>
<dbReference type="SUPFAM" id="SSF81301">
    <property type="entry name" value="Nucleotidyltransferase"/>
    <property type="match status" value="1"/>
</dbReference>